<feature type="signal peptide" evidence="1">
    <location>
        <begin position="1"/>
        <end position="24"/>
    </location>
</feature>
<feature type="chain" id="PRO_5037011667" evidence="1">
    <location>
        <begin position="25"/>
        <end position="122"/>
    </location>
</feature>
<accession>A0A915NX00</accession>
<evidence type="ECO:0000313" key="2">
    <source>
        <dbReference type="Proteomes" id="UP000887560"/>
    </source>
</evidence>
<dbReference type="AlphaFoldDB" id="A0A915NX00"/>
<proteinExistence type="predicted"/>
<dbReference type="Proteomes" id="UP000887560">
    <property type="component" value="Unplaced"/>
</dbReference>
<dbReference type="WBParaSite" id="scf7180000422306.g8730">
    <property type="protein sequence ID" value="scf7180000422306.g8730"/>
    <property type="gene ID" value="scf7180000422306.g8730"/>
</dbReference>
<organism evidence="2 3">
    <name type="scientific">Meloidogyne floridensis</name>
    <dbReference type="NCBI Taxonomy" id="298350"/>
    <lineage>
        <taxon>Eukaryota</taxon>
        <taxon>Metazoa</taxon>
        <taxon>Ecdysozoa</taxon>
        <taxon>Nematoda</taxon>
        <taxon>Chromadorea</taxon>
        <taxon>Rhabditida</taxon>
        <taxon>Tylenchina</taxon>
        <taxon>Tylenchomorpha</taxon>
        <taxon>Tylenchoidea</taxon>
        <taxon>Meloidogynidae</taxon>
        <taxon>Meloidogyninae</taxon>
        <taxon>Meloidogyne</taxon>
    </lineage>
</organism>
<name>A0A915NX00_9BILA</name>
<reference evidence="3" key="1">
    <citation type="submission" date="2022-11" db="UniProtKB">
        <authorList>
            <consortium name="WormBaseParasite"/>
        </authorList>
    </citation>
    <scope>IDENTIFICATION</scope>
</reference>
<sequence length="122" mass="13750">MPSSINIYCLLFIFSTFLIFEVKNDKCIPLYGEKCKAPVLQGSCCPKLSCGRTFAPKSNRPRYQCLQQACLLEKCNPKYDRCCYGMMCITGQCKHCKLINEPCDGKDNFCCLGKCINGICTE</sequence>
<protein>
    <submittedName>
        <fullName evidence="3">Uncharacterized protein</fullName>
    </submittedName>
</protein>
<keyword evidence="1" id="KW-0732">Signal</keyword>
<keyword evidence="2" id="KW-1185">Reference proteome</keyword>
<evidence type="ECO:0000256" key="1">
    <source>
        <dbReference type="SAM" id="SignalP"/>
    </source>
</evidence>
<evidence type="ECO:0000313" key="3">
    <source>
        <dbReference type="WBParaSite" id="scf7180000422306.g8730"/>
    </source>
</evidence>